<dbReference type="EMBL" id="KK198760">
    <property type="protein sequence ID" value="KCW59756.1"/>
    <property type="molecule type" value="Genomic_DNA"/>
</dbReference>
<reference evidence="1" key="1">
    <citation type="submission" date="2013-07" db="EMBL/GenBank/DDBJ databases">
        <title>The genome of Eucalyptus grandis.</title>
        <authorList>
            <person name="Schmutz J."/>
            <person name="Hayes R."/>
            <person name="Myburg A."/>
            <person name="Tuskan G."/>
            <person name="Grattapaglia D."/>
            <person name="Rokhsar D.S."/>
        </authorList>
    </citation>
    <scope>NUCLEOTIDE SEQUENCE</scope>
    <source>
        <tissue evidence="1">Leaf extractions</tissue>
    </source>
</reference>
<protein>
    <submittedName>
        <fullName evidence="1">Uncharacterized protein</fullName>
    </submittedName>
</protein>
<name>A0A059B1H4_EUCGR</name>
<gene>
    <name evidence="1" type="ORF">EUGRSUZ_H02503</name>
</gene>
<evidence type="ECO:0000313" key="1">
    <source>
        <dbReference type="EMBL" id="KCW59756.1"/>
    </source>
</evidence>
<dbReference type="InParanoid" id="A0A059B1H4"/>
<sequence length="155" mass="17716">MTSFDRLNYGYDFLKQLKKEKRKGNTRPYFDTFNPDAATKCLLKRRVVVFPGGFDRSFQLEAMETWREFDVREVVLFVLGDSSSSILLALHRSDLDSASSAIANRDFPESFPSSRYANSLALRAFVELLSRCSLESAVRIRIRACLTVNFSHDGQ</sequence>
<dbReference type="Gramene" id="KCW59756">
    <property type="protein sequence ID" value="KCW59756"/>
    <property type="gene ID" value="EUGRSUZ_H02503"/>
</dbReference>
<organism evidence="1">
    <name type="scientific">Eucalyptus grandis</name>
    <name type="common">Flooded gum</name>
    <dbReference type="NCBI Taxonomy" id="71139"/>
    <lineage>
        <taxon>Eukaryota</taxon>
        <taxon>Viridiplantae</taxon>
        <taxon>Streptophyta</taxon>
        <taxon>Embryophyta</taxon>
        <taxon>Tracheophyta</taxon>
        <taxon>Spermatophyta</taxon>
        <taxon>Magnoliopsida</taxon>
        <taxon>eudicotyledons</taxon>
        <taxon>Gunneridae</taxon>
        <taxon>Pentapetalae</taxon>
        <taxon>rosids</taxon>
        <taxon>malvids</taxon>
        <taxon>Myrtales</taxon>
        <taxon>Myrtaceae</taxon>
        <taxon>Myrtoideae</taxon>
        <taxon>Eucalypteae</taxon>
        <taxon>Eucalyptus</taxon>
    </lineage>
</organism>
<proteinExistence type="predicted"/>
<accession>A0A059B1H4</accession>
<dbReference type="AlphaFoldDB" id="A0A059B1H4"/>